<protein>
    <submittedName>
        <fullName evidence="3">DUF1735 domain-containing protein</fullName>
    </submittedName>
</protein>
<evidence type="ECO:0000313" key="3">
    <source>
        <dbReference type="EMBL" id="RHD90987.1"/>
    </source>
</evidence>
<feature type="signal peptide" evidence="1">
    <location>
        <begin position="1"/>
        <end position="25"/>
    </location>
</feature>
<evidence type="ECO:0000313" key="4">
    <source>
        <dbReference type="Proteomes" id="UP000284785"/>
    </source>
</evidence>
<organism evidence="3 4">
    <name type="scientific">Bacteroides thetaiotaomicron</name>
    <dbReference type="NCBI Taxonomy" id="818"/>
    <lineage>
        <taxon>Bacteria</taxon>
        <taxon>Pseudomonadati</taxon>
        <taxon>Bacteroidota</taxon>
        <taxon>Bacteroidia</taxon>
        <taxon>Bacteroidales</taxon>
        <taxon>Bacteroidaceae</taxon>
        <taxon>Bacteroides</taxon>
    </lineage>
</organism>
<evidence type="ECO:0000259" key="2">
    <source>
        <dbReference type="Pfam" id="PF08522"/>
    </source>
</evidence>
<dbReference type="SUPFAM" id="SSF49899">
    <property type="entry name" value="Concanavalin A-like lectins/glucanases"/>
    <property type="match status" value="1"/>
</dbReference>
<dbReference type="Pfam" id="PF13385">
    <property type="entry name" value="Laminin_G_3"/>
    <property type="match status" value="1"/>
</dbReference>
<gene>
    <name evidence="3" type="ORF">DW780_03260</name>
</gene>
<reference evidence="3 4" key="1">
    <citation type="submission" date="2018-08" db="EMBL/GenBank/DDBJ databases">
        <title>A genome reference for cultivated species of the human gut microbiota.</title>
        <authorList>
            <person name="Zou Y."/>
            <person name="Xue W."/>
            <person name="Luo G."/>
        </authorList>
    </citation>
    <scope>NUCLEOTIDE SEQUENCE [LARGE SCALE GENOMIC DNA]</scope>
    <source>
        <strain evidence="3 4">AM30-26</strain>
    </source>
</reference>
<keyword evidence="1" id="KW-0732">Signal</keyword>
<evidence type="ECO:0000256" key="1">
    <source>
        <dbReference type="SAM" id="SignalP"/>
    </source>
</evidence>
<accession>A0A414HTW5</accession>
<dbReference type="InterPro" id="IPR013728">
    <property type="entry name" value="BT_3987-like_N"/>
</dbReference>
<feature type="domain" description="BT-3987-like N-terminal" evidence="2">
    <location>
        <begin position="31"/>
        <end position="150"/>
    </location>
</feature>
<dbReference type="RefSeq" id="WP_117981091.1">
    <property type="nucleotide sequence ID" value="NZ_CABJDH010000001.1"/>
</dbReference>
<dbReference type="Gene3D" id="2.60.120.200">
    <property type="match status" value="1"/>
</dbReference>
<dbReference type="EMBL" id="QSJP01000002">
    <property type="protein sequence ID" value="RHD90987.1"/>
    <property type="molecule type" value="Genomic_DNA"/>
</dbReference>
<sequence>MKMIKFTRYVVLGAALLAVTGCDDAKLSTIDNGIYIAEAAPSNTFGQQIEAQLVDEGDVIKTLTVRLVRAIDQDVTVTLDIDQQLIDEYNQQHEASYELLSEEFRSFERTVTIPAGEVSAPVINLTIKPFTTPNNEAYAIPVRITSVTGPIGLVGNANHILYLLTSPNKQKAVILKSGNKTSLKFQNEIPVTQWTIEYWIRFDNITGRPTGNWVGLANKSFREMMFPGNVAPLSFNGILLRYWPQGVKQIAPVLQCQLDGNYFDSEEFWWPDTWYHITYTYDGSTIRLYKDGTINASKTDSRDFTFNTISLAQSFGWRVQVELAQIRLWSKCLTENAIQEGMSRQISGDSDGLIGYWKCDEGEGNVLKDNSPNGNDITLAGTPAWSEQYNFYHPND</sequence>
<name>A0A414HTW5_BACT4</name>
<proteinExistence type="predicted"/>
<dbReference type="PROSITE" id="PS51257">
    <property type="entry name" value="PROKAR_LIPOPROTEIN"/>
    <property type="match status" value="1"/>
</dbReference>
<dbReference type="InterPro" id="IPR013320">
    <property type="entry name" value="ConA-like_dom_sf"/>
</dbReference>
<dbReference type="Pfam" id="PF08522">
    <property type="entry name" value="BT_3987-like_N"/>
    <property type="match status" value="1"/>
</dbReference>
<dbReference type="Gene3D" id="2.60.40.1740">
    <property type="entry name" value="hypothetical protein (bacova_03559)"/>
    <property type="match status" value="1"/>
</dbReference>
<dbReference type="Proteomes" id="UP000284785">
    <property type="component" value="Unassembled WGS sequence"/>
</dbReference>
<dbReference type="AlphaFoldDB" id="A0A414HTW5"/>
<dbReference type="GO" id="GO:0005975">
    <property type="term" value="P:carbohydrate metabolic process"/>
    <property type="evidence" value="ECO:0007669"/>
    <property type="project" value="UniProtKB-ARBA"/>
</dbReference>
<feature type="chain" id="PRO_5019156398" evidence="1">
    <location>
        <begin position="26"/>
        <end position="396"/>
    </location>
</feature>
<dbReference type="GO" id="GO:0004553">
    <property type="term" value="F:hydrolase activity, hydrolyzing O-glycosyl compounds"/>
    <property type="evidence" value="ECO:0007669"/>
    <property type="project" value="UniProtKB-ARBA"/>
</dbReference>
<comment type="caution">
    <text evidence="3">The sequence shown here is derived from an EMBL/GenBank/DDBJ whole genome shotgun (WGS) entry which is preliminary data.</text>
</comment>